<dbReference type="Proteomes" id="UP000295299">
    <property type="component" value="Segment"/>
</dbReference>
<name>A0A482JIS1_9CAUD</name>
<protein>
    <submittedName>
        <fullName evidence="1">Tail terminator</fullName>
    </submittedName>
</protein>
<organism evidence="1 2">
    <name type="scientific">Mycobacterium phage Kristoff</name>
    <dbReference type="NCBI Taxonomy" id="2517956"/>
    <lineage>
        <taxon>Viruses</taxon>
        <taxon>Duplodnaviria</taxon>
        <taxon>Heunggongvirae</taxon>
        <taxon>Uroviricota</taxon>
        <taxon>Caudoviricetes</taxon>
        <taxon>Fromanvirus</taxon>
        <taxon>Fromanvirus rebeuca</taxon>
    </lineage>
</organism>
<accession>A0A482JIS1</accession>
<sequence length="151" mass="17133">MMAEKLARVQKVVLPLLRGHDDLLDPISVRQGIAPAKVGSWVENIDYRDFPLVNIRRIGGPRHETRPKQLALPVIEMTCYHTEGLVECEELYEACLDVLYDAVKFQTQTPSGYLHSIKETMGATQFSSPFMDSWRVQGLIALGLRPPRKKE</sequence>
<proteinExistence type="predicted"/>
<reference evidence="1 2" key="1">
    <citation type="submission" date="2019-02" db="EMBL/GenBank/DDBJ databases">
        <authorList>
            <person name="Trepte H.V."/>
            <person name="Ackerson L."/>
            <person name="Cottrell A."/>
            <person name="Drexelius J."/>
            <person name="Eggleston T."/>
            <person name="Schaefer-Sharp M."/>
            <person name="Thorkildsen T."/>
            <person name="Vendrell P."/>
            <person name="Wunderlich H."/>
            <person name="Braley A.B."/>
            <person name="Ettinger W.F."/>
            <person name="Ettinger A.-S.H."/>
            <person name="Anders K.R."/>
            <person name="Garlena R.A."/>
            <person name="Russell D.A."/>
            <person name="Pope W.H."/>
            <person name="Jacobs-Sera D."/>
            <person name="Hendrix R.W."/>
            <person name="Hatfull G.F."/>
        </authorList>
    </citation>
    <scope>NUCLEOTIDE SEQUENCE [LARGE SCALE GENOMIC DNA]</scope>
</reference>
<evidence type="ECO:0000313" key="1">
    <source>
        <dbReference type="EMBL" id="QBP31971.1"/>
    </source>
</evidence>
<dbReference type="EMBL" id="MK494124">
    <property type="protein sequence ID" value="QBP31971.1"/>
    <property type="molecule type" value="Genomic_DNA"/>
</dbReference>
<gene>
    <name evidence="1" type="primary">22</name>
    <name evidence="1" type="ORF">SEA_KRISTOFF_22</name>
</gene>
<evidence type="ECO:0000313" key="2">
    <source>
        <dbReference type="Proteomes" id="UP000295299"/>
    </source>
</evidence>